<dbReference type="AlphaFoldDB" id="A0A8E0VPJ8"/>
<sequence length="81" mass="9825">MLRENEVFSFDLKMLSKDTIEQNFEMIHADNWQSRQRPAHDLAFDALVSRVTKPYEVCFEMIHMVHYVSERKFIRIRFKSS</sequence>
<name>A0A8E0VPJ8_9TREM</name>
<protein>
    <submittedName>
        <fullName evidence="1">Uncharacterized protein</fullName>
    </submittedName>
</protein>
<evidence type="ECO:0000313" key="2">
    <source>
        <dbReference type="Proteomes" id="UP000728185"/>
    </source>
</evidence>
<accession>A0A8E0VPJ8</accession>
<reference evidence="1" key="1">
    <citation type="submission" date="2019-05" db="EMBL/GenBank/DDBJ databases">
        <title>Annotation for the trematode Fasciolopsis buski.</title>
        <authorList>
            <person name="Choi Y.-J."/>
        </authorList>
    </citation>
    <scope>NUCLEOTIDE SEQUENCE</scope>
    <source>
        <strain evidence="1">HT</strain>
        <tissue evidence="1">Whole worm</tissue>
    </source>
</reference>
<proteinExistence type="predicted"/>
<evidence type="ECO:0000313" key="1">
    <source>
        <dbReference type="EMBL" id="KAA0200525.1"/>
    </source>
</evidence>
<keyword evidence="2" id="KW-1185">Reference proteome</keyword>
<comment type="caution">
    <text evidence="1">The sequence shown here is derived from an EMBL/GenBank/DDBJ whole genome shotgun (WGS) entry which is preliminary data.</text>
</comment>
<dbReference type="OrthoDB" id="6247695at2759"/>
<gene>
    <name evidence="1" type="ORF">FBUS_06698</name>
</gene>
<dbReference type="Proteomes" id="UP000728185">
    <property type="component" value="Unassembled WGS sequence"/>
</dbReference>
<dbReference type="EMBL" id="LUCM01000454">
    <property type="protein sequence ID" value="KAA0200525.1"/>
    <property type="molecule type" value="Genomic_DNA"/>
</dbReference>
<organism evidence="1 2">
    <name type="scientific">Fasciolopsis buskii</name>
    <dbReference type="NCBI Taxonomy" id="27845"/>
    <lineage>
        <taxon>Eukaryota</taxon>
        <taxon>Metazoa</taxon>
        <taxon>Spiralia</taxon>
        <taxon>Lophotrochozoa</taxon>
        <taxon>Platyhelminthes</taxon>
        <taxon>Trematoda</taxon>
        <taxon>Digenea</taxon>
        <taxon>Plagiorchiida</taxon>
        <taxon>Echinostomata</taxon>
        <taxon>Echinostomatoidea</taxon>
        <taxon>Fasciolidae</taxon>
        <taxon>Fasciolopsis</taxon>
    </lineage>
</organism>